<protein>
    <submittedName>
        <fullName evidence="7">Sulfatase-like hydrolase/transferase</fullName>
    </submittedName>
</protein>
<dbReference type="Gene3D" id="3.30.1120.10">
    <property type="match status" value="1"/>
</dbReference>
<reference evidence="8" key="1">
    <citation type="journal article" date="2019" name="Int. J. Syst. Evol. Microbiol.">
        <title>The Global Catalogue of Microorganisms (GCM) 10K type strain sequencing project: providing services to taxonomists for standard genome sequencing and annotation.</title>
        <authorList>
            <consortium name="The Broad Institute Genomics Platform"/>
            <consortium name="The Broad Institute Genome Sequencing Center for Infectious Disease"/>
            <person name="Wu L."/>
            <person name="Ma J."/>
        </authorList>
    </citation>
    <scope>NUCLEOTIDE SEQUENCE [LARGE SCALE GENOMIC DNA]</scope>
    <source>
        <strain evidence="8">KCTC 52127</strain>
    </source>
</reference>
<dbReference type="InterPro" id="IPR024607">
    <property type="entry name" value="Sulfatase_CS"/>
</dbReference>
<dbReference type="InterPro" id="IPR017850">
    <property type="entry name" value="Alkaline_phosphatase_core_sf"/>
</dbReference>
<evidence type="ECO:0000256" key="1">
    <source>
        <dbReference type="ARBA" id="ARBA00008779"/>
    </source>
</evidence>
<dbReference type="PANTHER" id="PTHR42693">
    <property type="entry name" value="ARYLSULFATASE FAMILY MEMBER"/>
    <property type="match status" value="1"/>
</dbReference>
<comment type="similarity">
    <text evidence="1">Belongs to the sulfatase family.</text>
</comment>
<gene>
    <name evidence="7" type="ORF">ACFSRZ_00205</name>
</gene>
<evidence type="ECO:0000259" key="6">
    <source>
        <dbReference type="Pfam" id="PF00884"/>
    </source>
</evidence>
<dbReference type="Proteomes" id="UP001597508">
    <property type="component" value="Unassembled WGS sequence"/>
</dbReference>
<sequence>MKLRSIFLSLITLVMFSCSSSVEEVIDDPIDDSDPVTSSKPNILLIIADDLGKDAMINYTEGSVKPMMPTLQSLITTGITFDNLWSYPVCTPTRASILTGKYGFRTGVLEVGDNISTAETSLQEYIDTHTGNEYATAIIGKWHLSNTISDPTTMGIDYYAGILNGGVQSYTNWNLVENGQSGNSTEYTTTKFVDLAVDWVGGQTKPWFLWLAFNAPHTPFHLAPTGLHSQGNLPTDQASIDANPLPYYMSAVEAMDSELGRFLNSLSTEERNNTIIIFIGDNGTPNQVAQSPYSAMRAKGSIYQGGVNVPMIVSGVGVNRFGARESALVHTADLFATISSIAGVTVQEIQDSYSFYDLLSDENATERDFVYTERSSNGVIYTIRNFGYKLIVHENGNQEFYNLTIDAYETNNLIGTTLSTEASAAKTALEAEAAIIRQ</sequence>
<dbReference type="EMBL" id="JBHULH010000001">
    <property type="protein sequence ID" value="MFD2565767.1"/>
    <property type="molecule type" value="Genomic_DNA"/>
</dbReference>
<dbReference type="Gene3D" id="3.40.720.10">
    <property type="entry name" value="Alkaline Phosphatase, subunit A"/>
    <property type="match status" value="1"/>
</dbReference>
<keyword evidence="5" id="KW-0732">Signal</keyword>
<evidence type="ECO:0000313" key="8">
    <source>
        <dbReference type="Proteomes" id="UP001597508"/>
    </source>
</evidence>
<accession>A0ABW5LLQ2</accession>
<evidence type="ECO:0000313" key="7">
    <source>
        <dbReference type="EMBL" id="MFD2565767.1"/>
    </source>
</evidence>
<dbReference type="RefSeq" id="WP_379664493.1">
    <property type="nucleotide sequence ID" value="NZ_JBHULH010000001.1"/>
</dbReference>
<dbReference type="InterPro" id="IPR050738">
    <property type="entry name" value="Sulfatase"/>
</dbReference>
<name>A0ABW5LLQ2_9FLAO</name>
<evidence type="ECO:0000256" key="3">
    <source>
        <dbReference type="ARBA" id="ARBA00022801"/>
    </source>
</evidence>
<keyword evidence="8" id="KW-1185">Reference proteome</keyword>
<keyword evidence="4" id="KW-0106">Calcium</keyword>
<evidence type="ECO:0000256" key="5">
    <source>
        <dbReference type="SAM" id="SignalP"/>
    </source>
</evidence>
<evidence type="ECO:0000256" key="2">
    <source>
        <dbReference type="ARBA" id="ARBA00022723"/>
    </source>
</evidence>
<dbReference type="PROSITE" id="PS51257">
    <property type="entry name" value="PROKAR_LIPOPROTEIN"/>
    <property type="match status" value="1"/>
</dbReference>
<keyword evidence="3" id="KW-0378">Hydrolase</keyword>
<dbReference type="SUPFAM" id="SSF53649">
    <property type="entry name" value="Alkaline phosphatase-like"/>
    <property type="match status" value="1"/>
</dbReference>
<evidence type="ECO:0000256" key="4">
    <source>
        <dbReference type="ARBA" id="ARBA00022837"/>
    </source>
</evidence>
<keyword evidence="2" id="KW-0479">Metal-binding</keyword>
<comment type="caution">
    <text evidence="7">The sequence shown here is derived from an EMBL/GenBank/DDBJ whole genome shotgun (WGS) entry which is preliminary data.</text>
</comment>
<dbReference type="PANTHER" id="PTHR42693:SF53">
    <property type="entry name" value="ENDO-4-O-SULFATASE"/>
    <property type="match status" value="1"/>
</dbReference>
<dbReference type="PROSITE" id="PS00523">
    <property type="entry name" value="SULFATASE_1"/>
    <property type="match status" value="1"/>
</dbReference>
<feature type="chain" id="PRO_5047423509" evidence="5">
    <location>
        <begin position="21"/>
        <end position="438"/>
    </location>
</feature>
<dbReference type="Pfam" id="PF00884">
    <property type="entry name" value="Sulfatase"/>
    <property type="match status" value="1"/>
</dbReference>
<proteinExistence type="inferred from homology"/>
<feature type="domain" description="Sulfatase N-terminal" evidence="6">
    <location>
        <begin position="41"/>
        <end position="344"/>
    </location>
</feature>
<organism evidence="7 8">
    <name type="scientific">Pseudotenacibaculum haliotis</name>
    <dbReference type="NCBI Taxonomy" id="1862138"/>
    <lineage>
        <taxon>Bacteria</taxon>
        <taxon>Pseudomonadati</taxon>
        <taxon>Bacteroidota</taxon>
        <taxon>Flavobacteriia</taxon>
        <taxon>Flavobacteriales</taxon>
        <taxon>Flavobacteriaceae</taxon>
        <taxon>Pseudotenacibaculum</taxon>
    </lineage>
</organism>
<feature type="signal peptide" evidence="5">
    <location>
        <begin position="1"/>
        <end position="20"/>
    </location>
</feature>
<dbReference type="InterPro" id="IPR000917">
    <property type="entry name" value="Sulfatase_N"/>
</dbReference>